<gene>
    <name evidence="3" type="ORF">Q644_21520</name>
</gene>
<organism evidence="3 4">
    <name type="scientific">Brucella intermedia 229E</name>
    <dbReference type="NCBI Taxonomy" id="1337887"/>
    <lineage>
        <taxon>Bacteria</taxon>
        <taxon>Pseudomonadati</taxon>
        <taxon>Pseudomonadota</taxon>
        <taxon>Alphaproteobacteria</taxon>
        <taxon>Hyphomicrobiales</taxon>
        <taxon>Brucellaceae</taxon>
        <taxon>Brucella/Ochrobactrum group</taxon>
        <taxon>Brucella</taxon>
    </lineage>
</organism>
<proteinExistence type="predicted"/>
<sequence>MFKWFWPGITWTAALTALALWFAADRVETDIATRTGAALAPFVWTGLDVDGRDVTLKGIAPDPEAQSAAQDALAKVWGIREITDLTSVLPLVSPYALQIRKSADGIILSGSVPDNDVRDRIMTAAESAAPGIPLDDQMAMGRGSPPDFADSVEFALQLLSGLREGGEIGISDRNISIKGRAADTASYQKLESRLNSPLPFGLTAGQVEIGEAELQQ</sequence>
<dbReference type="Proteomes" id="UP000016842">
    <property type="component" value="Unassembled WGS sequence"/>
</dbReference>
<evidence type="ECO:0000313" key="4">
    <source>
        <dbReference type="Proteomes" id="UP000016842"/>
    </source>
</evidence>
<feature type="domain" description="BON" evidence="2">
    <location>
        <begin position="49"/>
        <end position="89"/>
    </location>
</feature>
<protein>
    <submittedName>
        <fullName evidence="3">Porin</fullName>
    </submittedName>
</protein>
<dbReference type="InterPro" id="IPR007055">
    <property type="entry name" value="BON_dom"/>
</dbReference>
<feature type="chain" id="PRO_5004656916" evidence="1">
    <location>
        <begin position="20"/>
        <end position="216"/>
    </location>
</feature>
<comment type="caution">
    <text evidence="3">The sequence shown here is derived from an EMBL/GenBank/DDBJ whole genome shotgun (WGS) entry which is preliminary data.</text>
</comment>
<dbReference type="AlphaFoldDB" id="U4VFB5"/>
<keyword evidence="1" id="KW-0732">Signal</keyword>
<feature type="signal peptide" evidence="1">
    <location>
        <begin position="1"/>
        <end position="19"/>
    </location>
</feature>
<dbReference type="Pfam" id="PF04972">
    <property type="entry name" value="BON"/>
    <property type="match status" value="1"/>
</dbReference>
<name>U4VFB5_9HYPH</name>
<reference evidence="3 4" key="1">
    <citation type="journal article" date="2014" name="FEMS Microbiol. Lett.">
        <title>Genome sequencing analysis reveals virulence-related gene content of Ochrobactrum intermedium strain 229E, a urease-positive strain isolated from the human gastric niche.</title>
        <authorList>
            <person name="Kulkarni G.J."/>
            <person name="Shetty S."/>
            <person name="Dharne M.S."/>
            <person name="Shouche Y.S."/>
        </authorList>
    </citation>
    <scope>NUCLEOTIDE SEQUENCE [LARGE SCALE GENOMIC DNA]</scope>
    <source>
        <strain evidence="3 4">229E</strain>
    </source>
</reference>
<evidence type="ECO:0000256" key="1">
    <source>
        <dbReference type="SAM" id="SignalP"/>
    </source>
</evidence>
<evidence type="ECO:0000259" key="2">
    <source>
        <dbReference type="Pfam" id="PF04972"/>
    </source>
</evidence>
<evidence type="ECO:0000313" key="3">
    <source>
        <dbReference type="EMBL" id="ERM01466.1"/>
    </source>
</evidence>
<accession>U4VFB5</accession>
<dbReference type="PATRIC" id="fig|1337887.3.peg.3018"/>
<dbReference type="EMBL" id="ASXJ01000162">
    <property type="protein sequence ID" value="ERM01466.1"/>
    <property type="molecule type" value="Genomic_DNA"/>
</dbReference>
<dbReference type="Gene3D" id="3.40.1520.20">
    <property type="match status" value="1"/>
</dbReference>